<keyword evidence="3 5" id="KW-1133">Transmembrane helix</keyword>
<dbReference type="OrthoDB" id="464934at2"/>
<evidence type="ECO:0000313" key="6">
    <source>
        <dbReference type="EMBL" id="QCK88007.1"/>
    </source>
</evidence>
<dbReference type="InterPro" id="IPR001129">
    <property type="entry name" value="Membr-assoc_MAPEG"/>
</dbReference>
<name>A0A4D7QSL4_9HYPH</name>
<evidence type="ECO:0000256" key="5">
    <source>
        <dbReference type="SAM" id="Phobius"/>
    </source>
</evidence>
<feature type="transmembrane region" description="Helical" evidence="5">
    <location>
        <begin position="76"/>
        <end position="94"/>
    </location>
</feature>
<reference evidence="6 7" key="1">
    <citation type="submission" date="2019-04" db="EMBL/GenBank/DDBJ databases">
        <title>Phreatobacter aquaticus sp. nov.</title>
        <authorList>
            <person name="Choi A."/>
            <person name="Baek K."/>
        </authorList>
    </citation>
    <scope>NUCLEOTIDE SEQUENCE [LARGE SCALE GENOMIC DNA]</scope>
    <source>
        <strain evidence="6 7">NMCR1094</strain>
    </source>
</reference>
<dbReference type="InterPro" id="IPR050997">
    <property type="entry name" value="MAPEG"/>
</dbReference>
<accession>A0A4D7QSL4</accession>
<dbReference type="Proteomes" id="UP000298588">
    <property type="component" value="Chromosome"/>
</dbReference>
<dbReference type="GO" id="GO:0004602">
    <property type="term" value="F:glutathione peroxidase activity"/>
    <property type="evidence" value="ECO:0007669"/>
    <property type="project" value="TreeGrafter"/>
</dbReference>
<dbReference type="RefSeq" id="WP_137101335.1">
    <property type="nucleotide sequence ID" value="NZ_CP039865.1"/>
</dbReference>
<dbReference type="EMBL" id="CP039865">
    <property type="protein sequence ID" value="QCK88007.1"/>
    <property type="molecule type" value="Genomic_DNA"/>
</dbReference>
<dbReference type="KEGG" id="paqt:E8L99_20745"/>
<protein>
    <submittedName>
        <fullName evidence="6">MAPEG family protein</fullName>
    </submittedName>
</protein>
<dbReference type="Pfam" id="PF01124">
    <property type="entry name" value="MAPEG"/>
    <property type="match status" value="1"/>
</dbReference>
<organism evidence="6 7">
    <name type="scientific">Phreatobacter aquaticus</name>
    <dbReference type="NCBI Taxonomy" id="2570229"/>
    <lineage>
        <taxon>Bacteria</taxon>
        <taxon>Pseudomonadati</taxon>
        <taxon>Pseudomonadota</taxon>
        <taxon>Alphaproteobacteria</taxon>
        <taxon>Hyphomicrobiales</taxon>
        <taxon>Phreatobacteraceae</taxon>
        <taxon>Phreatobacter</taxon>
    </lineage>
</organism>
<dbReference type="AlphaFoldDB" id="A0A4D7QSL4"/>
<evidence type="ECO:0000256" key="4">
    <source>
        <dbReference type="ARBA" id="ARBA00023136"/>
    </source>
</evidence>
<keyword evidence="4 5" id="KW-0472">Membrane</keyword>
<sequence>MTYNLTALVTIAALLVYFVMGLQVGAARGRYGVKAPAVTGNEMFERLYRVQMNTLEWLPLFLAPLWLFALYVGDRYAVALGLVWIVGRVLYMLSYAKDPSKRGTGFMVQFAAVAVLTVGSLIAIVLKMI</sequence>
<dbReference type="PANTHER" id="PTHR10250">
    <property type="entry name" value="MICROSOMAL GLUTATHIONE S-TRANSFERASE"/>
    <property type="match status" value="1"/>
</dbReference>
<feature type="transmembrane region" description="Helical" evidence="5">
    <location>
        <begin position="50"/>
        <end position="69"/>
    </location>
</feature>
<proteinExistence type="predicted"/>
<evidence type="ECO:0000256" key="3">
    <source>
        <dbReference type="ARBA" id="ARBA00022989"/>
    </source>
</evidence>
<evidence type="ECO:0000256" key="2">
    <source>
        <dbReference type="ARBA" id="ARBA00022692"/>
    </source>
</evidence>
<dbReference type="InterPro" id="IPR023352">
    <property type="entry name" value="MAPEG-like_dom_sf"/>
</dbReference>
<gene>
    <name evidence="6" type="ORF">E8L99_20745</name>
</gene>
<keyword evidence="2 5" id="KW-0812">Transmembrane</keyword>
<evidence type="ECO:0000313" key="7">
    <source>
        <dbReference type="Proteomes" id="UP000298588"/>
    </source>
</evidence>
<dbReference type="GO" id="GO:0004364">
    <property type="term" value="F:glutathione transferase activity"/>
    <property type="evidence" value="ECO:0007669"/>
    <property type="project" value="TreeGrafter"/>
</dbReference>
<dbReference type="SUPFAM" id="SSF161084">
    <property type="entry name" value="MAPEG domain-like"/>
    <property type="match status" value="1"/>
</dbReference>
<comment type="subcellular location">
    <subcellularLocation>
        <location evidence="1">Membrane</location>
        <topology evidence="1">Multi-pass membrane protein</topology>
    </subcellularLocation>
</comment>
<dbReference type="GO" id="GO:0016020">
    <property type="term" value="C:membrane"/>
    <property type="evidence" value="ECO:0007669"/>
    <property type="project" value="UniProtKB-SubCell"/>
</dbReference>
<dbReference type="GO" id="GO:0006691">
    <property type="term" value="P:leukotriene metabolic process"/>
    <property type="evidence" value="ECO:0007669"/>
    <property type="project" value="UniProtKB-ARBA"/>
</dbReference>
<keyword evidence="7" id="KW-1185">Reference proteome</keyword>
<dbReference type="PANTHER" id="PTHR10250:SF15">
    <property type="entry name" value="MICROSOMAL GLUTATHIONE S-TRANSFERASE-RELATED"/>
    <property type="match status" value="1"/>
</dbReference>
<dbReference type="Gene3D" id="1.20.120.550">
    <property type="entry name" value="Membrane associated eicosanoid/glutathione metabolism-like domain"/>
    <property type="match status" value="1"/>
</dbReference>
<evidence type="ECO:0000256" key="1">
    <source>
        <dbReference type="ARBA" id="ARBA00004141"/>
    </source>
</evidence>
<feature type="transmembrane region" description="Helical" evidence="5">
    <location>
        <begin position="106"/>
        <end position="126"/>
    </location>
</feature>